<sequence length="57" mass="6016">MSDSFSNDTAMPSIEKSNNVTGNNTAGNNMSNFVETAKSSKSTHSSDSPLRVTDNCS</sequence>
<feature type="compositionally biased region" description="Low complexity" evidence="1">
    <location>
        <begin position="39"/>
        <end position="48"/>
    </location>
</feature>
<feature type="region of interest" description="Disordered" evidence="1">
    <location>
        <begin position="1"/>
        <end position="57"/>
    </location>
</feature>
<evidence type="ECO:0000313" key="2">
    <source>
        <dbReference type="EMBL" id="EHL02922.1"/>
    </source>
</evidence>
<reference evidence="2 3" key="1">
    <citation type="journal article" date="2012" name="Eukaryot. Cell">
        <title>Genome sequence of the fungus Glarea lozoyensis: the first genome sequence of a species from the Helotiaceae family.</title>
        <authorList>
            <person name="Youssar L."/>
            <person name="Gruening B.A."/>
            <person name="Erxleben A."/>
            <person name="Guenther S."/>
            <person name="Huettel W."/>
        </authorList>
    </citation>
    <scope>NUCLEOTIDE SEQUENCE [LARGE SCALE GENOMIC DNA]</scope>
    <source>
        <strain evidence="3">ATCC 74030 / MF5533</strain>
    </source>
</reference>
<feature type="compositionally biased region" description="Low complexity" evidence="1">
    <location>
        <begin position="18"/>
        <end position="29"/>
    </location>
</feature>
<organism evidence="2 3">
    <name type="scientific">Glarea lozoyensis (strain ATCC 74030 / MF5533)</name>
    <dbReference type="NCBI Taxonomy" id="1104152"/>
    <lineage>
        <taxon>Eukaryota</taxon>
        <taxon>Fungi</taxon>
        <taxon>Dikarya</taxon>
        <taxon>Ascomycota</taxon>
        <taxon>Pezizomycotina</taxon>
        <taxon>Leotiomycetes</taxon>
        <taxon>Helotiales</taxon>
        <taxon>Helotiaceae</taxon>
        <taxon>Glarea</taxon>
    </lineage>
</organism>
<name>H0EEK9_GLAL7</name>
<comment type="caution">
    <text evidence="2">The sequence shown here is derived from an EMBL/GenBank/DDBJ whole genome shotgun (WGS) entry which is preliminary data.</text>
</comment>
<dbReference type="Proteomes" id="UP000005446">
    <property type="component" value="Unassembled WGS sequence"/>
</dbReference>
<evidence type="ECO:0000256" key="1">
    <source>
        <dbReference type="SAM" id="MobiDB-lite"/>
    </source>
</evidence>
<gene>
    <name evidence="2" type="ORF">M7I_0889</name>
</gene>
<proteinExistence type="predicted"/>
<keyword evidence="3" id="KW-1185">Reference proteome</keyword>
<evidence type="ECO:0000313" key="3">
    <source>
        <dbReference type="Proteomes" id="UP000005446"/>
    </source>
</evidence>
<accession>H0EEK9</accession>
<dbReference type="InParanoid" id="H0EEK9"/>
<protein>
    <submittedName>
        <fullName evidence="2">Uncharacterized protein</fullName>
    </submittedName>
</protein>
<dbReference type="HOGENOM" id="CLU_2996667_0_0_1"/>
<dbReference type="AlphaFoldDB" id="H0EEK9"/>
<feature type="compositionally biased region" description="Polar residues" evidence="1">
    <location>
        <begin position="1"/>
        <end position="10"/>
    </location>
</feature>
<dbReference type="EMBL" id="AGUE01000016">
    <property type="protein sequence ID" value="EHL02922.1"/>
    <property type="molecule type" value="Genomic_DNA"/>
</dbReference>